<keyword evidence="1" id="KW-0472">Membrane</keyword>
<reference evidence="2 3" key="1">
    <citation type="submission" date="2021-03" db="EMBL/GenBank/DDBJ databases">
        <title>Whole genome sequence of Metabacillus bambusae BG109.</title>
        <authorList>
            <person name="Jeong J.W."/>
        </authorList>
    </citation>
    <scope>NUCLEOTIDE SEQUENCE [LARGE SCALE GENOMIC DNA]</scope>
    <source>
        <strain evidence="2 3">BG109</strain>
    </source>
</reference>
<evidence type="ECO:0000313" key="3">
    <source>
        <dbReference type="Proteomes" id="UP000663981"/>
    </source>
</evidence>
<feature type="transmembrane region" description="Helical" evidence="1">
    <location>
        <begin position="71"/>
        <end position="88"/>
    </location>
</feature>
<dbReference type="EMBL" id="JAGDEL010000001">
    <property type="protein sequence ID" value="MBO1510133.1"/>
    <property type="molecule type" value="Genomic_DNA"/>
</dbReference>
<protein>
    <submittedName>
        <fullName evidence="2">Uncharacterized protein</fullName>
    </submittedName>
</protein>
<organism evidence="2 3">
    <name type="scientific">Metabacillus bambusae</name>
    <dbReference type="NCBI Taxonomy" id="2795218"/>
    <lineage>
        <taxon>Bacteria</taxon>
        <taxon>Bacillati</taxon>
        <taxon>Bacillota</taxon>
        <taxon>Bacilli</taxon>
        <taxon>Bacillales</taxon>
        <taxon>Bacillaceae</taxon>
        <taxon>Metabacillus</taxon>
    </lineage>
</organism>
<gene>
    <name evidence="2" type="ORF">I7822_00295</name>
</gene>
<evidence type="ECO:0000313" key="2">
    <source>
        <dbReference type="EMBL" id="MBO1510133.1"/>
    </source>
</evidence>
<keyword evidence="3" id="KW-1185">Reference proteome</keyword>
<sequence length="114" mass="13342">MKLRLLIKSIMMLLLVFVGFHIVSMSHLNHPINQAKVLAVETEASLATINLQEDDQKHFNHLDSIQVKDPLILLIVIITLLIFSTIRFNQKIRHFLYSVYYQSSYFSRNHLFTT</sequence>
<accession>A0ABS3MW22</accession>
<evidence type="ECO:0000256" key="1">
    <source>
        <dbReference type="SAM" id="Phobius"/>
    </source>
</evidence>
<dbReference type="RefSeq" id="WP_207974814.1">
    <property type="nucleotide sequence ID" value="NZ_JAGDEL010000001.1"/>
</dbReference>
<keyword evidence="1" id="KW-1133">Transmembrane helix</keyword>
<keyword evidence="1" id="KW-0812">Transmembrane</keyword>
<proteinExistence type="predicted"/>
<feature type="transmembrane region" description="Helical" evidence="1">
    <location>
        <begin position="5"/>
        <end position="23"/>
    </location>
</feature>
<name>A0ABS3MW22_9BACI</name>
<dbReference type="Proteomes" id="UP000663981">
    <property type="component" value="Unassembled WGS sequence"/>
</dbReference>
<comment type="caution">
    <text evidence="2">The sequence shown here is derived from an EMBL/GenBank/DDBJ whole genome shotgun (WGS) entry which is preliminary data.</text>
</comment>